<feature type="binding site" evidence="7">
    <location>
        <position position="105"/>
    </location>
    <ligand>
        <name>NADPH</name>
        <dbReference type="ChEBI" id="CHEBI:57783"/>
    </ligand>
</feature>
<dbReference type="GO" id="GO:0047952">
    <property type="term" value="F:glycerol-3-phosphate dehydrogenase [NAD(P)+] activity"/>
    <property type="evidence" value="ECO:0007669"/>
    <property type="project" value="UniProtKB-EC"/>
</dbReference>
<name>A0ABM9NGZ5_9GAMM</name>
<keyword evidence="7" id="KW-0963">Cytoplasm</keyword>
<feature type="binding site" evidence="7">
    <location>
        <position position="134"/>
    </location>
    <ligand>
        <name>sn-glycerol 3-phosphate</name>
        <dbReference type="ChEBI" id="CHEBI:57597"/>
    </ligand>
</feature>
<sequence>MATVSVLGAGSWGTALAVLLARNGHRVTLWGHRAEHVAALRAERRNQRYLPGATFPDTLDPITELAEAARAEVQLVAVPSHAFGKLLQDLKPHLPAQARIAWATKGLELGTGRLLHEVAEAVFGPDTPTAVLSGPTFAAEVAASLPTALTVASAWPEFATTLAGLLRNNRFRAYTTDDVIGVQLGGATKNVLAIAAGVADGLGFGANSRAALITRGLAEMMRLGLALGGKQETFMGLAGIGDLLLTCTDNQSRNRRFGLGLGRGEPREVIAARIGQEIEGIATAKILYRLAQARGVEMPITEQTYRILYEGLAPLEAVNNLLLREPKPEGVR</sequence>
<dbReference type="Pfam" id="PF07479">
    <property type="entry name" value="NAD_Gly3P_dh_C"/>
    <property type="match status" value="1"/>
</dbReference>
<dbReference type="InterPro" id="IPR036291">
    <property type="entry name" value="NAD(P)-bd_dom_sf"/>
</dbReference>
<feature type="binding site" evidence="7">
    <location>
        <position position="136"/>
    </location>
    <ligand>
        <name>sn-glycerol 3-phosphate</name>
        <dbReference type="ChEBI" id="CHEBI:57597"/>
    </ligand>
</feature>
<reference evidence="12 13" key="1">
    <citation type="submission" date="2024-04" db="EMBL/GenBank/DDBJ databases">
        <authorList>
            <person name="Cremers G."/>
        </authorList>
    </citation>
    <scope>NUCLEOTIDE SEQUENCE [LARGE SCALE GENOMIC DNA]</scope>
    <source>
        <strain evidence="12">MeCH1-AG</strain>
    </source>
</reference>
<comment type="caution">
    <text evidence="7">Lacks conserved residue(s) required for the propagation of feature annotation.</text>
</comment>
<dbReference type="EMBL" id="OZ026884">
    <property type="protein sequence ID" value="CAL1239898.1"/>
    <property type="molecule type" value="Genomic_DNA"/>
</dbReference>
<feature type="binding site" evidence="7">
    <location>
        <position position="138"/>
    </location>
    <ligand>
        <name>NADPH</name>
        <dbReference type="ChEBI" id="CHEBI:57783"/>
    </ligand>
</feature>
<dbReference type="NCBIfam" id="NF000940">
    <property type="entry name" value="PRK00094.1-2"/>
    <property type="match status" value="1"/>
</dbReference>
<dbReference type="InterPro" id="IPR008927">
    <property type="entry name" value="6-PGluconate_DH-like_C_sf"/>
</dbReference>
<organism evidence="12 13">
    <name type="scientific">Candidatus Methylocalor cossyra</name>
    <dbReference type="NCBI Taxonomy" id="3108543"/>
    <lineage>
        <taxon>Bacteria</taxon>
        <taxon>Pseudomonadati</taxon>
        <taxon>Pseudomonadota</taxon>
        <taxon>Gammaproteobacteria</taxon>
        <taxon>Methylococcales</taxon>
        <taxon>Methylococcaceae</taxon>
        <taxon>Candidatus Methylocalor</taxon>
    </lineage>
</organism>
<evidence type="ECO:0000256" key="3">
    <source>
        <dbReference type="ARBA" id="ARBA00023002"/>
    </source>
</evidence>
<feature type="binding site" evidence="7">
    <location>
        <position position="242"/>
    </location>
    <ligand>
        <name>sn-glycerol 3-phosphate</name>
        <dbReference type="ChEBI" id="CHEBI:57597"/>
    </ligand>
</feature>
<comment type="similarity">
    <text evidence="1 7 8">Belongs to the NAD-dependent glycerol-3-phosphate dehydrogenase family.</text>
</comment>
<keyword evidence="7" id="KW-0521">NADP</keyword>
<dbReference type="EC" id="1.1.1.94" evidence="7"/>
<accession>A0ABM9NGZ5</accession>
<dbReference type="SUPFAM" id="SSF51735">
    <property type="entry name" value="NAD(P)-binding Rossmann-fold domains"/>
    <property type="match status" value="1"/>
</dbReference>
<dbReference type="Gene3D" id="1.10.1040.10">
    <property type="entry name" value="N-(1-d-carboxylethyl)-l-norvaline Dehydrogenase, domain 2"/>
    <property type="match status" value="1"/>
</dbReference>
<feature type="binding site" evidence="7">
    <location>
        <position position="33"/>
    </location>
    <ligand>
        <name>NADPH</name>
        <dbReference type="ChEBI" id="CHEBI:57783"/>
    </ligand>
</feature>
<evidence type="ECO:0000256" key="8">
    <source>
        <dbReference type="RuleBase" id="RU000437"/>
    </source>
</evidence>
<keyword evidence="6 7" id="KW-1208">Phospholipid metabolism</keyword>
<evidence type="ECO:0000256" key="7">
    <source>
        <dbReference type="HAMAP-Rule" id="MF_00394"/>
    </source>
</evidence>
<feature type="binding site" evidence="7">
    <location>
        <position position="189"/>
    </location>
    <ligand>
        <name>sn-glycerol 3-phosphate</name>
        <dbReference type="ChEBI" id="CHEBI:57597"/>
    </ligand>
</feature>
<keyword evidence="2 7" id="KW-0444">Lipid biosynthesis</keyword>
<feature type="binding site" evidence="7">
    <location>
        <position position="11"/>
    </location>
    <ligand>
        <name>NADPH</name>
        <dbReference type="ChEBI" id="CHEBI:57783"/>
    </ligand>
</feature>
<feature type="binding site" evidence="7">
    <location>
        <position position="254"/>
    </location>
    <ligand>
        <name>sn-glycerol 3-phosphate</name>
        <dbReference type="ChEBI" id="CHEBI:57597"/>
    </ligand>
</feature>
<evidence type="ECO:0000259" key="10">
    <source>
        <dbReference type="Pfam" id="PF01210"/>
    </source>
</evidence>
<comment type="function">
    <text evidence="7">Catalyzes the reduction of the glycolytic intermediate dihydroxyacetone phosphate (DHAP) to sn-glycerol 3-phosphate (G3P), the key precursor for phospholipid synthesis.</text>
</comment>
<comment type="pathway">
    <text evidence="7">Membrane lipid metabolism; glycerophospholipid metabolism.</text>
</comment>
<dbReference type="InterPro" id="IPR006168">
    <property type="entry name" value="G3P_DH_NAD-dep"/>
</dbReference>
<keyword evidence="5 7" id="KW-0594">Phospholipid biosynthesis</keyword>
<feature type="binding site" evidence="7">
    <location>
        <position position="105"/>
    </location>
    <ligand>
        <name>sn-glycerol 3-phosphate</name>
        <dbReference type="ChEBI" id="CHEBI:57597"/>
    </ligand>
</feature>
<dbReference type="InterPro" id="IPR006109">
    <property type="entry name" value="G3P_DH_NAD-dep_C"/>
</dbReference>
<dbReference type="InterPro" id="IPR011128">
    <property type="entry name" value="G3P_DH_NAD-dep_N"/>
</dbReference>
<dbReference type="InterPro" id="IPR013328">
    <property type="entry name" value="6PGD_dom2"/>
</dbReference>
<protein>
    <recommendedName>
        <fullName evidence="7">Glycerol-3-phosphate dehydrogenase [NAD(P)+]</fullName>
        <ecNumber evidence="7">1.1.1.94</ecNumber>
    </recommendedName>
    <alternativeName>
        <fullName evidence="7">NAD(P)(+)-dependent glycerol-3-phosphate dehydrogenase</fullName>
    </alternativeName>
    <alternativeName>
        <fullName evidence="7">NAD(P)H-dependent dihydroxyacetone-phosphate reductase</fullName>
    </alternativeName>
</protein>
<evidence type="ECO:0000256" key="5">
    <source>
        <dbReference type="ARBA" id="ARBA00023209"/>
    </source>
</evidence>
<feature type="binding site" evidence="7">
    <location>
        <position position="253"/>
    </location>
    <ligand>
        <name>sn-glycerol 3-phosphate</name>
        <dbReference type="ChEBI" id="CHEBI:57597"/>
    </ligand>
</feature>
<feature type="binding site" evidence="7">
    <location>
        <position position="252"/>
    </location>
    <ligand>
        <name>sn-glycerol 3-phosphate</name>
        <dbReference type="ChEBI" id="CHEBI:57597"/>
    </ligand>
</feature>
<dbReference type="PRINTS" id="PR00077">
    <property type="entry name" value="GPDHDRGNASE"/>
</dbReference>
<feature type="domain" description="Glycerol-3-phosphate dehydrogenase NAD-dependent N-terminal" evidence="10">
    <location>
        <begin position="4"/>
        <end position="157"/>
    </location>
</feature>
<feature type="binding site" evidence="7">
    <location>
        <position position="32"/>
    </location>
    <ligand>
        <name>NADPH</name>
        <dbReference type="ChEBI" id="CHEBI:57783"/>
    </ligand>
</feature>
<dbReference type="Gene3D" id="3.40.50.720">
    <property type="entry name" value="NAD(P)-binding Rossmann-like Domain"/>
    <property type="match status" value="1"/>
</dbReference>
<evidence type="ECO:0000313" key="13">
    <source>
        <dbReference type="Proteomes" id="UP001497493"/>
    </source>
</evidence>
<comment type="subcellular location">
    <subcellularLocation>
        <location evidence="7">Cytoplasm</location>
    </subcellularLocation>
</comment>
<keyword evidence="3 7" id="KW-0560">Oxidoreductase</keyword>
<comment type="catalytic activity">
    <reaction evidence="7 9">
        <text>sn-glycerol 3-phosphate + NADP(+) = dihydroxyacetone phosphate + NADPH + H(+)</text>
        <dbReference type="Rhea" id="RHEA:11096"/>
        <dbReference type="ChEBI" id="CHEBI:15378"/>
        <dbReference type="ChEBI" id="CHEBI:57597"/>
        <dbReference type="ChEBI" id="CHEBI:57642"/>
        <dbReference type="ChEBI" id="CHEBI:57783"/>
        <dbReference type="ChEBI" id="CHEBI:58349"/>
        <dbReference type="EC" id="1.1.1.94"/>
    </reaction>
</comment>
<dbReference type="PANTHER" id="PTHR11728:SF1">
    <property type="entry name" value="GLYCEROL-3-PHOSPHATE DEHYDROGENASE [NAD(+)] 2, CHLOROPLASTIC"/>
    <property type="match status" value="1"/>
</dbReference>
<dbReference type="PANTHER" id="PTHR11728">
    <property type="entry name" value="GLYCEROL-3-PHOSPHATE DEHYDROGENASE"/>
    <property type="match status" value="1"/>
</dbReference>
<dbReference type="Proteomes" id="UP001497493">
    <property type="component" value="Chromosome"/>
</dbReference>
<feature type="active site" description="Proton acceptor" evidence="7">
    <location>
        <position position="189"/>
    </location>
</feature>
<proteinExistence type="inferred from homology"/>
<dbReference type="PIRSF" id="PIRSF000114">
    <property type="entry name" value="Glycerol-3-P_dh"/>
    <property type="match status" value="1"/>
</dbReference>
<keyword evidence="4 7" id="KW-0443">Lipid metabolism</keyword>
<dbReference type="NCBIfam" id="NF000942">
    <property type="entry name" value="PRK00094.1-4"/>
    <property type="match status" value="1"/>
</dbReference>
<evidence type="ECO:0000313" key="12">
    <source>
        <dbReference type="EMBL" id="CAL1239898.1"/>
    </source>
</evidence>
<dbReference type="RefSeq" id="WP_348759423.1">
    <property type="nucleotide sequence ID" value="NZ_OZ026884.1"/>
</dbReference>
<dbReference type="HAMAP" id="MF_00394">
    <property type="entry name" value="NAD_Glyc3P_dehydrog"/>
    <property type="match status" value="1"/>
</dbReference>
<dbReference type="Pfam" id="PF01210">
    <property type="entry name" value="NAD_Gly3P_dh_N"/>
    <property type="match status" value="1"/>
</dbReference>
<feature type="binding site" evidence="7">
    <location>
        <position position="253"/>
    </location>
    <ligand>
        <name>NADPH</name>
        <dbReference type="ChEBI" id="CHEBI:57783"/>
    </ligand>
</feature>
<evidence type="ECO:0000256" key="9">
    <source>
        <dbReference type="RuleBase" id="RU000439"/>
    </source>
</evidence>
<feature type="binding site" evidence="7">
    <location>
        <position position="49"/>
    </location>
    <ligand>
        <name>NADPH</name>
        <dbReference type="ChEBI" id="CHEBI:57783"/>
    </ligand>
</feature>
<feature type="domain" description="Glycerol-3-phosphate dehydrogenase NAD-dependent C-terminal" evidence="11">
    <location>
        <begin position="178"/>
        <end position="318"/>
    </location>
</feature>
<feature type="binding site" evidence="7">
    <location>
        <position position="12"/>
    </location>
    <ligand>
        <name>NADPH</name>
        <dbReference type="ChEBI" id="CHEBI:57783"/>
    </ligand>
</feature>
<feature type="binding site" evidence="7">
    <location>
        <position position="279"/>
    </location>
    <ligand>
        <name>NADPH</name>
        <dbReference type="ChEBI" id="CHEBI:57783"/>
    </ligand>
</feature>
<evidence type="ECO:0000256" key="1">
    <source>
        <dbReference type="ARBA" id="ARBA00011009"/>
    </source>
</evidence>
<evidence type="ECO:0000256" key="4">
    <source>
        <dbReference type="ARBA" id="ARBA00023098"/>
    </source>
</evidence>
<comment type="catalytic activity">
    <reaction evidence="7">
        <text>sn-glycerol 3-phosphate + NAD(+) = dihydroxyacetone phosphate + NADH + H(+)</text>
        <dbReference type="Rhea" id="RHEA:11092"/>
        <dbReference type="ChEBI" id="CHEBI:15378"/>
        <dbReference type="ChEBI" id="CHEBI:57540"/>
        <dbReference type="ChEBI" id="CHEBI:57597"/>
        <dbReference type="ChEBI" id="CHEBI:57642"/>
        <dbReference type="ChEBI" id="CHEBI:57945"/>
        <dbReference type="EC" id="1.1.1.94"/>
    </reaction>
</comment>
<evidence type="ECO:0000256" key="2">
    <source>
        <dbReference type="ARBA" id="ARBA00022516"/>
    </source>
</evidence>
<keyword evidence="7" id="KW-0547">Nucleotide-binding</keyword>
<dbReference type="SUPFAM" id="SSF48179">
    <property type="entry name" value="6-phosphogluconate dehydrogenase C-terminal domain-like"/>
    <property type="match status" value="1"/>
</dbReference>
<dbReference type="PROSITE" id="PS00957">
    <property type="entry name" value="NAD_G3PDH"/>
    <property type="match status" value="1"/>
</dbReference>
<keyword evidence="7 8" id="KW-0520">NAD</keyword>
<evidence type="ECO:0000256" key="6">
    <source>
        <dbReference type="ARBA" id="ARBA00023264"/>
    </source>
</evidence>
<gene>
    <name evidence="7 12" type="primary">gpsA</name>
    <name evidence="12" type="ORF">MECH1_V1_1122</name>
</gene>
<keyword evidence="13" id="KW-1185">Reference proteome</keyword>
<evidence type="ECO:0000259" key="11">
    <source>
        <dbReference type="Pfam" id="PF07479"/>
    </source>
</evidence>